<gene>
    <name evidence="7" type="ORF">GDO86_019296</name>
</gene>
<dbReference type="SMART" id="SM00041">
    <property type="entry name" value="CT"/>
    <property type="match status" value="1"/>
</dbReference>
<dbReference type="InterPro" id="IPR029034">
    <property type="entry name" value="Cystine-knot_cytokine"/>
</dbReference>
<evidence type="ECO:0000313" key="7">
    <source>
        <dbReference type="EMBL" id="KAG8431183.1"/>
    </source>
</evidence>
<evidence type="ECO:0000256" key="3">
    <source>
        <dbReference type="ARBA" id="ARBA00022729"/>
    </source>
</evidence>
<dbReference type="GO" id="GO:0031395">
    <property type="term" value="C:bursicon neuropeptide hormone complex"/>
    <property type="evidence" value="ECO:0007669"/>
    <property type="project" value="InterPro"/>
</dbReference>
<dbReference type="InterPro" id="IPR034441">
    <property type="entry name" value="Bursicon_suB"/>
</dbReference>
<dbReference type="PANTHER" id="PTHR41151">
    <property type="entry name" value="PARTNER OF BURSICON"/>
    <property type="match status" value="1"/>
</dbReference>
<sequence length="108" mass="12243">MGGYAVSFLDGCCKTCKEDGKFCKRVTVRMTIRKNDCRSNTPVNIVSCDGKCPSASIYNYNINTYARFCKCCRELGLQRRVVQLYCSGNSTWVNYSIQEPTDCSCQWS</sequence>
<dbReference type="Pfam" id="PF03045">
    <property type="entry name" value="DAN"/>
    <property type="match status" value="1"/>
</dbReference>
<dbReference type="Proteomes" id="UP000812440">
    <property type="component" value="Unassembled WGS sequence"/>
</dbReference>
<evidence type="ECO:0000256" key="4">
    <source>
        <dbReference type="ARBA" id="ARBA00023157"/>
    </source>
</evidence>
<accession>A0A8T2IH48</accession>
<comment type="subcellular location">
    <subcellularLocation>
        <location evidence="1">Secreted</location>
    </subcellularLocation>
</comment>
<dbReference type="GO" id="GO:0005184">
    <property type="term" value="F:neuropeptide hormone activity"/>
    <property type="evidence" value="ECO:0007669"/>
    <property type="project" value="InterPro"/>
</dbReference>
<evidence type="ECO:0000313" key="8">
    <source>
        <dbReference type="Proteomes" id="UP000812440"/>
    </source>
</evidence>
<evidence type="ECO:0000259" key="6">
    <source>
        <dbReference type="PROSITE" id="PS01225"/>
    </source>
</evidence>
<feature type="disulfide bond" evidence="5">
    <location>
        <begin position="37"/>
        <end position="86"/>
    </location>
</feature>
<evidence type="ECO:0000256" key="2">
    <source>
        <dbReference type="ARBA" id="ARBA00022525"/>
    </source>
</evidence>
<dbReference type="InterPro" id="IPR006207">
    <property type="entry name" value="Cys_knot_C"/>
</dbReference>
<comment type="caution">
    <text evidence="5">Lacks conserved residue(s) required for the propagation of feature annotation.</text>
</comment>
<keyword evidence="3" id="KW-0732">Signal</keyword>
<organism evidence="7 8">
    <name type="scientific">Hymenochirus boettgeri</name>
    <name type="common">Congo dwarf clawed frog</name>
    <dbReference type="NCBI Taxonomy" id="247094"/>
    <lineage>
        <taxon>Eukaryota</taxon>
        <taxon>Metazoa</taxon>
        <taxon>Chordata</taxon>
        <taxon>Craniata</taxon>
        <taxon>Vertebrata</taxon>
        <taxon>Euteleostomi</taxon>
        <taxon>Amphibia</taxon>
        <taxon>Batrachia</taxon>
        <taxon>Anura</taxon>
        <taxon>Pipoidea</taxon>
        <taxon>Pipidae</taxon>
        <taxon>Pipinae</taxon>
        <taxon>Hymenochirus</taxon>
    </lineage>
</organism>
<evidence type="ECO:0000256" key="5">
    <source>
        <dbReference type="PROSITE-ProRule" id="PRU00039"/>
    </source>
</evidence>
<dbReference type="GO" id="GO:0007186">
    <property type="term" value="P:G protein-coupled receptor signaling pathway"/>
    <property type="evidence" value="ECO:0007669"/>
    <property type="project" value="TreeGrafter"/>
</dbReference>
<dbReference type="InterPro" id="IPR004133">
    <property type="entry name" value="DAN_dom"/>
</dbReference>
<dbReference type="AlphaFoldDB" id="A0A8T2IH48"/>
<name>A0A8T2IH48_9PIPI</name>
<keyword evidence="2" id="KW-0964">Secreted</keyword>
<comment type="caution">
    <text evidence="7">The sequence shown here is derived from an EMBL/GenBank/DDBJ whole genome shotgun (WGS) entry which is preliminary data.</text>
</comment>
<proteinExistence type="predicted"/>
<dbReference type="OrthoDB" id="160294at2759"/>
<dbReference type="Gene3D" id="2.10.90.10">
    <property type="entry name" value="Cystine-knot cytokines"/>
    <property type="match status" value="1"/>
</dbReference>
<keyword evidence="4 5" id="KW-1015">Disulfide bond</keyword>
<protein>
    <recommendedName>
        <fullName evidence="6">CTCK domain-containing protein</fullName>
    </recommendedName>
</protein>
<dbReference type="PANTHER" id="PTHR41151:SF1">
    <property type="entry name" value="PARTNER OF BURSICON"/>
    <property type="match status" value="1"/>
</dbReference>
<reference evidence="7" key="1">
    <citation type="thesis" date="2020" institute="ProQuest LLC" country="789 East Eisenhower Parkway, Ann Arbor, MI, USA">
        <title>Comparative Genomics and Chromosome Evolution.</title>
        <authorList>
            <person name="Mudd A.B."/>
        </authorList>
    </citation>
    <scope>NUCLEOTIDE SEQUENCE</scope>
    <source>
        <strain evidence="7">Female2</strain>
        <tissue evidence="7">Blood</tissue>
    </source>
</reference>
<dbReference type="PROSITE" id="PS01225">
    <property type="entry name" value="CTCK_2"/>
    <property type="match status" value="1"/>
</dbReference>
<keyword evidence="8" id="KW-1185">Reference proteome</keyword>
<evidence type="ECO:0000256" key="1">
    <source>
        <dbReference type="ARBA" id="ARBA00004613"/>
    </source>
</evidence>
<dbReference type="GO" id="GO:0001664">
    <property type="term" value="F:G protein-coupled receptor binding"/>
    <property type="evidence" value="ECO:0007669"/>
    <property type="project" value="InterPro"/>
</dbReference>
<dbReference type="EMBL" id="JAACNH010000314">
    <property type="protein sequence ID" value="KAG8431183.1"/>
    <property type="molecule type" value="Genomic_DNA"/>
</dbReference>
<feature type="domain" description="CTCK" evidence="6">
    <location>
        <begin position="23"/>
        <end position="108"/>
    </location>
</feature>